<dbReference type="InterPro" id="IPR023352">
    <property type="entry name" value="MAPEG-like_dom_sf"/>
</dbReference>
<evidence type="ECO:0000313" key="18">
    <source>
        <dbReference type="EMBL" id="KAK1739023.1"/>
    </source>
</evidence>
<evidence type="ECO:0000256" key="17">
    <source>
        <dbReference type="SAM" id="Phobius"/>
    </source>
</evidence>
<evidence type="ECO:0000256" key="5">
    <source>
        <dbReference type="ARBA" id="ARBA00012452"/>
    </source>
</evidence>
<dbReference type="InterPro" id="IPR040162">
    <property type="entry name" value="MGST1-like"/>
</dbReference>
<keyword evidence="13 17" id="KW-0472">Membrane</keyword>
<organism evidence="18 19">
    <name type="scientific">Skeletonema marinoi</name>
    <dbReference type="NCBI Taxonomy" id="267567"/>
    <lineage>
        <taxon>Eukaryota</taxon>
        <taxon>Sar</taxon>
        <taxon>Stramenopiles</taxon>
        <taxon>Ochrophyta</taxon>
        <taxon>Bacillariophyta</taxon>
        <taxon>Coscinodiscophyceae</taxon>
        <taxon>Thalassiosirophycidae</taxon>
        <taxon>Thalassiosirales</taxon>
        <taxon>Skeletonemataceae</taxon>
        <taxon>Skeletonema</taxon>
        <taxon>Skeletonema marinoi-dohrnii complex</taxon>
    </lineage>
</organism>
<keyword evidence="8" id="KW-1000">Mitochondrion outer membrane</keyword>
<comment type="catalytic activity">
    <reaction evidence="16">
        <text>RX + glutathione = an S-substituted glutathione + a halide anion + H(+)</text>
        <dbReference type="Rhea" id="RHEA:16437"/>
        <dbReference type="ChEBI" id="CHEBI:15378"/>
        <dbReference type="ChEBI" id="CHEBI:16042"/>
        <dbReference type="ChEBI" id="CHEBI:17792"/>
        <dbReference type="ChEBI" id="CHEBI:57925"/>
        <dbReference type="ChEBI" id="CHEBI:90779"/>
        <dbReference type="EC" id="2.5.1.18"/>
    </reaction>
    <physiologicalReaction direction="left-to-right" evidence="16">
        <dbReference type="Rhea" id="RHEA:16438"/>
    </physiologicalReaction>
</comment>
<comment type="caution">
    <text evidence="18">The sequence shown here is derived from an EMBL/GenBank/DDBJ whole genome shotgun (WGS) entry which is preliminary data.</text>
</comment>
<name>A0AAD8Y4G8_9STRA</name>
<keyword evidence="6" id="KW-0808">Transferase</keyword>
<evidence type="ECO:0000256" key="8">
    <source>
        <dbReference type="ARBA" id="ARBA00022787"/>
    </source>
</evidence>
<dbReference type="EMBL" id="JATAAI010000019">
    <property type="protein sequence ID" value="KAK1739023.1"/>
    <property type="molecule type" value="Genomic_DNA"/>
</dbReference>
<evidence type="ECO:0000256" key="3">
    <source>
        <dbReference type="ARBA" id="ARBA00004477"/>
    </source>
</evidence>
<dbReference type="GO" id="GO:0004364">
    <property type="term" value="F:glutathione transferase activity"/>
    <property type="evidence" value="ECO:0007669"/>
    <property type="project" value="UniProtKB-EC"/>
</dbReference>
<evidence type="ECO:0000256" key="1">
    <source>
        <dbReference type="ARBA" id="ARBA00003701"/>
    </source>
</evidence>
<evidence type="ECO:0000256" key="12">
    <source>
        <dbReference type="ARBA" id="ARBA00023128"/>
    </source>
</evidence>
<dbReference type="EC" id="2.5.1.18" evidence="5"/>
<evidence type="ECO:0000256" key="16">
    <source>
        <dbReference type="ARBA" id="ARBA00049385"/>
    </source>
</evidence>
<comment type="subcellular location">
    <subcellularLocation>
        <location evidence="3">Endoplasmic reticulum membrane</location>
        <topology evidence="3">Multi-pass membrane protein</topology>
    </subcellularLocation>
    <subcellularLocation>
        <location evidence="2">Mitochondrion outer membrane</location>
    </subcellularLocation>
</comment>
<reference evidence="18" key="1">
    <citation type="submission" date="2023-06" db="EMBL/GenBank/DDBJ databases">
        <title>Survivors Of The Sea: Transcriptome response of Skeletonema marinoi to long-term dormancy.</title>
        <authorList>
            <person name="Pinder M.I.M."/>
            <person name="Kourtchenko O."/>
            <person name="Robertson E.K."/>
            <person name="Larsson T."/>
            <person name="Maumus F."/>
            <person name="Osuna-Cruz C.M."/>
            <person name="Vancaester E."/>
            <person name="Stenow R."/>
            <person name="Vandepoele K."/>
            <person name="Ploug H."/>
            <person name="Bruchert V."/>
            <person name="Godhe A."/>
            <person name="Topel M."/>
        </authorList>
    </citation>
    <scope>NUCLEOTIDE SEQUENCE</scope>
    <source>
        <strain evidence="18">R05AC</strain>
    </source>
</reference>
<keyword evidence="11" id="KW-0007">Acetylation</keyword>
<feature type="transmembrane region" description="Helical" evidence="17">
    <location>
        <begin position="75"/>
        <end position="92"/>
    </location>
</feature>
<gene>
    <name evidence="18" type="ORF">QTG54_010339</name>
</gene>
<evidence type="ECO:0000256" key="9">
    <source>
        <dbReference type="ARBA" id="ARBA00022824"/>
    </source>
</evidence>
<keyword evidence="7 17" id="KW-0812">Transmembrane</keyword>
<dbReference type="GO" id="GO:0005789">
    <property type="term" value="C:endoplasmic reticulum membrane"/>
    <property type="evidence" value="ECO:0007669"/>
    <property type="project" value="UniProtKB-SubCell"/>
</dbReference>
<evidence type="ECO:0000256" key="11">
    <source>
        <dbReference type="ARBA" id="ARBA00022990"/>
    </source>
</evidence>
<comment type="similarity">
    <text evidence="4">Belongs to the MAPEG family.</text>
</comment>
<dbReference type="SUPFAM" id="SSF161084">
    <property type="entry name" value="MAPEG domain-like"/>
    <property type="match status" value="1"/>
</dbReference>
<evidence type="ECO:0000256" key="14">
    <source>
        <dbReference type="ARBA" id="ARBA00038540"/>
    </source>
</evidence>
<proteinExistence type="inferred from homology"/>
<evidence type="ECO:0000256" key="13">
    <source>
        <dbReference type="ARBA" id="ARBA00023136"/>
    </source>
</evidence>
<evidence type="ECO:0000256" key="4">
    <source>
        <dbReference type="ARBA" id="ARBA00010459"/>
    </source>
</evidence>
<evidence type="ECO:0000256" key="2">
    <source>
        <dbReference type="ARBA" id="ARBA00004294"/>
    </source>
</evidence>
<evidence type="ECO:0000256" key="10">
    <source>
        <dbReference type="ARBA" id="ARBA00022989"/>
    </source>
</evidence>
<dbReference type="PANTHER" id="PTHR10689">
    <property type="entry name" value="MICROSOMAL GLUTATHIONE S-TRANSFERASE 1"/>
    <property type="match status" value="1"/>
</dbReference>
<dbReference type="GO" id="GO:0005741">
    <property type="term" value="C:mitochondrial outer membrane"/>
    <property type="evidence" value="ECO:0007669"/>
    <property type="project" value="UniProtKB-SubCell"/>
</dbReference>
<feature type="transmembrane region" description="Helical" evidence="17">
    <location>
        <begin position="130"/>
        <end position="152"/>
    </location>
</feature>
<protein>
    <recommendedName>
        <fullName evidence="15">Microsomal glutathione S-transferase 1</fullName>
        <ecNumber evidence="5">2.5.1.18</ecNumber>
    </recommendedName>
</protein>
<keyword evidence="9" id="KW-0256">Endoplasmic reticulum</keyword>
<dbReference type="PANTHER" id="PTHR10689:SF6">
    <property type="entry name" value="MICROSOMAL GLUTATHIONE S-TRANSFERASE 1"/>
    <property type="match status" value="1"/>
</dbReference>
<dbReference type="InterPro" id="IPR001129">
    <property type="entry name" value="Membr-assoc_MAPEG"/>
</dbReference>
<sequence>MSSMITQAVQATAVLSAVLWFKVFATNIGLGGAKNNAGTRPAEDTYQKDAAEATEEDKTNLDRAQRIVNNDLENIPYTMVLAWGSIYCIGTVGASADSNALAHIVFYTIFVVCRFAHSIVYIKGLSTARSIVWLFGVICSFGIAINGAIASFK</sequence>
<keyword evidence="19" id="KW-1185">Reference proteome</keyword>
<comment type="function">
    <text evidence="1">Conjugation of reduced glutathione to a wide number of exogenous and endogenous hydrophobic electrophiles.</text>
</comment>
<dbReference type="Gene3D" id="1.20.120.550">
    <property type="entry name" value="Membrane associated eicosanoid/glutathione metabolism-like domain"/>
    <property type="match status" value="1"/>
</dbReference>
<dbReference type="Proteomes" id="UP001224775">
    <property type="component" value="Unassembled WGS sequence"/>
</dbReference>
<keyword evidence="12" id="KW-0496">Mitochondrion</keyword>
<dbReference type="AlphaFoldDB" id="A0AAD8Y4G8"/>
<evidence type="ECO:0000256" key="7">
    <source>
        <dbReference type="ARBA" id="ARBA00022692"/>
    </source>
</evidence>
<evidence type="ECO:0000256" key="6">
    <source>
        <dbReference type="ARBA" id="ARBA00022679"/>
    </source>
</evidence>
<feature type="transmembrane region" description="Helical" evidence="17">
    <location>
        <begin position="104"/>
        <end position="124"/>
    </location>
</feature>
<dbReference type="Pfam" id="PF01124">
    <property type="entry name" value="MAPEG"/>
    <property type="match status" value="1"/>
</dbReference>
<comment type="subunit">
    <text evidence="14">Homotrimer; The trimer binds only one molecule of glutathione.</text>
</comment>
<keyword evidence="10 17" id="KW-1133">Transmembrane helix</keyword>
<evidence type="ECO:0000256" key="15">
    <source>
        <dbReference type="ARBA" id="ARBA00039397"/>
    </source>
</evidence>
<accession>A0AAD8Y4G8</accession>
<evidence type="ECO:0000313" key="19">
    <source>
        <dbReference type="Proteomes" id="UP001224775"/>
    </source>
</evidence>